<sequence length="293" mass="32924">MMADNKKVLITGANQGIGLHTALLLVKNGGYDITLACRNEERARAAMKQLREQNPDVQVEWMRVDLAELSSVREMVERIREMKIFFDVVILNAGILLPTAPKTVDGHEQTFQVNFLSQFMLIEEIIAHQCPAKQIRVITLTSVLYKLCGNLLPVEKDPSKWGRMFDGARRWKAYCLSKFAMALLAQHLSQREGVKAFAVHPGAVKTQMAEAVGSKTSRKFLFFLKHMLIKPEAAAENVMFCVQKDMGLNEYRHGDRVQKFTSACNTRNVDALVQLALQMTASFRTHSKSAPAA</sequence>
<dbReference type="Pfam" id="PF00106">
    <property type="entry name" value="adh_short"/>
    <property type="match status" value="1"/>
</dbReference>
<evidence type="ECO:0000256" key="1">
    <source>
        <dbReference type="ARBA" id="ARBA00023002"/>
    </source>
</evidence>
<protein>
    <submittedName>
        <fullName evidence="3">Uncharacterized protein</fullName>
    </submittedName>
</protein>
<dbReference type="WBParaSite" id="Gr19_v10_g7484.t1">
    <property type="protein sequence ID" value="Gr19_v10_g7484.t1"/>
    <property type="gene ID" value="Gr19_v10_g7484"/>
</dbReference>
<dbReference type="Gene3D" id="3.40.50.720">
    <property type="entry name" value="NAD(P)-binding Rossmann-like Domain"/>
    <property type="match status" value="1"/>
</dbReference>
<accession>A0A914I4N0</accession>
<proteinExistence type="predicted"/>
<dbReference type="PANTHER" id="PTHR43157:SF31">
    <property type="entry name" value="PHOSPHATIDYLINOSITOL-GLYCAN BIOSYNTHESIS CLASS F PROTEIN"/>
    <property type="match status" value="1"/>
</dbReference>
<name>A0A914I4N0_GLORO</name>
<dbReference type="PANTHER" id="PTHR43157">
    <property type="entry name" value="PHOSPHATIDYLINOSITOL-GLYCAN BIOSYNTHESIS CLASS F PROTEIN-RELATED"/>
    <property type="match status" value="1"/>
</dbReference>
<dbReference type="AlphaFoldDB" id="A0A914I4N0"/>
<reference evidence="3" key="1">
    <citation type="submission" date="2022-11" db="UniProtKB">
        <authorList>
            <consortium name="WormBaseParasite"/>
        </authorList>
    </citation>
    <scope>IDENTIFICATION</scope>
</reference>
<organism evidence="2 3">
    <name type="scientific">Globodera rostochiensis</name>
    <name type="common">Golden nematode worm</name>
    <name type="synonym">Heterodera rostochiensis</name>
    <dbReference type="NCBI Taxonomy" id="31243"/>
    <lineage>
        <taxon>Eukaryota</taxon>
        <taxon>Metazoa</taxon>
        <taxon>Ecdysozoa</taxon>
        <taxon>Nematoda</taxon>
        <taxon>Chromadorea</taxon>
        <taxon>Rhabditida</taxon>
        <taxon>Tylenchina</taxon>
        <taxon>Tylenchomorpha</taxon>
        <taxon>Tylenchoidea</taxon>
        <taxon>Heteroderidae</taxon>
        <taxon>Heteroderinae</taxon>
        <taxon>Globodera</taxon>
    </lineage>
</organism>
<evidence type="ECO:0000313" key="2">
    <source>
        <dbReference type="Proteomes" id="UP000887572"/>
    </source>
</evidence>
<dbReference type="PRINTS" id="PR00081">
    <property type="entry name" value="GDHRDH"/>
</dbReference>
<evidence type="ECO:0000313" key="3">
    <source>
        <dbReference type="WBParaSite" id="Gr19_v10_g7484.t1"/>
    </source>
</evidence>
<dbReference type="GO" id="GO:0016491">
    <property type="term" value="F:oxidoreductase activity"/>
    <property type="evidence" value="ECO:0007669"/>
    <property type="project" value="UniProtKB-KW"/>
</dbReference>
<dbReference type="Proteomes" id="UP000887572">
    <property type="component" value="Unplaced"/>
</dbReference>
<keyword evidence="2" id="KW-1185">Reference proteome</keyword>
<dbReference type="InterPro" id="IPR036291">
    <property type="entry name" value="NAD(P)-bd_dom_sf"/>
</dbReference>
<dbReference type="InterPro" id="IPR002347">
    <property type="entry name" value="SDR_fam"/>
</dbReference>
<dbReference type="SUPFAM" id="SSF51735">
    <property type="entry name" value="NAD(P)-binding Rossmann-fold domains"/>
    <property type="match status" value="1"/>
</dbReference>
<keyword evidence="1" id="KW-0560">Oxidoreductase</keyword>